<sequence length="80" mass="9405">MRTARMPQSCPLWSWASLQLWRRRSHACRCRRGAAQLRSTSWSSVHWSRCPSRWPPSSQSPSRRLGGGRRPGRVGEWWML</sequence>
<protein>
    <submittedName>
        <fullName evidence="2">Putative secreted protein</fullName>
    </submittedName>
</protein>
<dbReference type="AlphaFoldDB" id="A0A6B0U6D0"/>
<feature type="region of interest" description="Disordered" evidence="1">
    <location>
        <begin position="46"/>
        <end position="71"/>
    </location>
</feature>
<organism evidence="2">
    <name type="scientific">Ixodes ricinus</name>
    <name type="common">Common tick</name>
    <name type="synonym">Acarus ricinus</name>
    <dbReference type="NCBI Taxonomy" id="34613"/>
    <lineage>
        <taxon>Eukaryota</taxon>
        <taxon>Metazoa</taxon>
        <taxon>Ecdysozoa</taxon>
        <taxon>Arthropoda</taxon>
        <taxon>Chelicerata</taxon>
        <taxon>Arachnida</taxon>
        <taxon>Acari</taxon>
        <taxon>Parasitiformes</taxon>
        <taxon>Ixodida</taxon>
        <taxon>Ixodoidea</taxon>
        <taxon>Ixodidae</taxon>
        <taxon>Ixodinae</taxon>
        <taxon>Ixodes</taxon>
    </lineage>
</organism>
<dbReference type="EMBL" id="GIFC01002281">
    <property type="protein sequence ID" value="MXU84364.1"/>
    <property type="molecule type" value="Transcribed_RNA"/>
</dbReference>
<name>A0A6B0U6D0_IXORI</name>
<evidence type="ECO:0000313" key="2">
    <source>
        <dbReference type="EMBL" id="MXU84364.1"/>
    </source>
</evidence>
<accession>A0A6B0U6D0</accession>
<evidence type="ECO:0000256" key="1">
    <source>
        <dbReference type="SAM" id="MobiDB-lite"/>
    </source>
</evidence>
<reference evidence="2" key="1">
    <citation type="submission" date="2019-12" db="EMBL/GenBank/DDBJ databases">
        <title>An insight into the sialome of adult female Ixodes ricinus ticks feeding for 6 days.</title>
        <authorList>
            <person name="Perner J."/>
            <person name="Ribeiro J.M.C."/>
        </authorList>
    </citation>
    <scope>NUCLEOTIDE SEQUENCE</scope>
    <source>
        <strain evidence="2">Semi-engorged</strain>
        <tissue evidence="2">Salivary glands</tissue>
    </source>
</reference>
<proteinExistence type="predicted"/>
<feature type="compositionally biased region" description="Low complexity" evidence="1">
    <location>
        <begin position="48"/>
        <end position="64"/>
    </location>
</feature>